<comment type="caution">
    <text evidence="2">The sequence shown here is derived from an EMBL/GenBank/DDBJ whole genome shotgun (WGS) entry which is preliminary data.</text>
</comment>
<feature type="transmembrane region" description="Helical" evidence="1">
    <location>
        <begin position="46"/>
        <end position="72"/>
    </location>
</feature>
<proteinExistence type="predicted"/>
<dbReference type="AlphaFoldDB" id="J9DAV0"/>
<evidence type="ECO:0000313" key="2">
    <source>
        <dbReference type="EMBL" id="EJW04609.1"/>
    </source>
</evidence>
<reference evidence="2 3" key="1">
    <citation type="submission" date="2011-08" db="EMBL/GenBank/DDBJ databases">
        <authorList>
            <person name="Liu Z.J."/>
            <person name="Shi F.L."/>
            <person name="Lu J.Q."/>
            <person name="Li M."/>
            <person name="Wang Z.L."/>
        </authorList>
    </citation>
    <scope>NUCLEOTIDE SEQUENCE [LARGE SCALE GENOMIC DNA]</scope>
    <source>
        <strain evidence="2 3">USNM 41457</strain>
    </source>
</reference>
<protein>
    <submittedName>
        <fullName evidence="2">Uncharacterized protein</fullName>
    </submittedName>
</protein>
<organism evidence="2 3">
    <name type="scientific">Edhazardia aedis (strain USNM 41457)</name>
    <name type="common">Microsporidian parasite</name>
    <dbReference type="NCBI Taxonomy" id="1003232"/>
    <lineage>
        <taxon>Eukaryota</taxon>
        <taxon>Fungi</taxon>
        <taxon>Fungi incertae sedis</taxon>
        <taxon>Microsporidia</taxon>
        <taxon>Edhazardia</taxon>
    </lineage>
</organism>
<keyword evidence="1" id="KW-0472">Membrane</keyword>
<dbReference type="InParanoid" id="J9DAV0"/>
<dbReference type="HOGENOM" id="CLU_2096832_0_0_1"/>
<sequence length="116" mass="13902">MMDKNNISYSFNYNTNTFNKNILVYYFRYKKITCEYNNCYFFPPSFLSLLLFLLLFLLLLGDFLAIKLIALLRRTLLQFFKESLHKLHLNLLGEYSSLYSTTNMLICYGKKLQFLI</sequence>
<keyword evidence="3" id="KW-1185">Reference proteome</keyword>
<gene>
    <name evidence="2" type="ORF">EDEG_01193</name>
</gene>
<dbReference type="VEuPathDB" id="MicrosporidiaDB:EDEG_01193"/>
<keyword evidence="1" id="KW-1133">Transmembrane helix</keyword>
<keyword evidence="1" id="KW-0812">Transmembrane</keyword>
<reference evidence="3" key="2">
    <citation type="submission" date="2015-07" db="EMBL/GenBank/DDBJ databases">
        <title>Contrasting host-pathogen interactions and genome evolution in two generalist and specialist microsporidian pathogens of mosquitoes.</title>
        <authorList>
            <consortium name="The Broad Institute Genomics Platform"/>
            <consortium name="The Broad Institute Genome Sequencing Center for Infectious Disease"/>
            <person name="Cuomo C.A."/>
            <person name="Sanscrainte N.D."/>
            <person name="Goldberg J.M."/>
            <person name="Heiman D."/>
            <person name="Young S."/>
            <person name="Zeng Q."/>
            <person name="Becnel J.J."/>
            <person name="Birren B.W."/>
        </authorList>
    </citation>
    <scope>NUCLEOTIDE SEQUENCE [LARGE SCALE GENOMIC DNA]</scope>
    <source>
        <strain evidence="3">USNM 41457</strain>
    </source>
</reference>
<evidence type="ECO:0000313" key="3">
    <source>
        <dbReference type="Proteomes" id="UP000003163"/>
    </source>
</evidence>
<dbReference type="EMBL" id="AFBI03000016">
    <property type="protein sequence ID" value="EJW04609.1"/>
    <property type="molecule type" value="Genomic_DNA"/>
</dbReference>
<dbReference type="Proteomes" id="UP000003163">
    <property type="component" value="Unassembled WGS sequence"/>
</dbReference>
<name>J9DAV0_EDHAE</name>
<accession>J9DAV0</accession>
<evidence type="ECO:0000256" key="1">
    <source>
        <dbReference type="SAM" id="Phobius"/>
    </source>
</evidence>